<gene>
    <name evidence="2" type="ORF">Q31a_16850</name>
</gene>
<name>A0A518G466_9BACT</name>
<dbReference type="Proteomes" id="UP000318017">
    <property type="component" value="Chromosome"/>
</dbReference>
<protein>
    <submittedName>
        <fullName evidence="2">Uncharacterized protein</fullName>
    </submittedName>
</protein>
<feature type="transmembrane region" description="Helical" evidence="1">
    <location>
        <begin position="12"/>
        <end position="31"/>
    </location>
</feature>
<sequence>MLPMLAVVRNRVWILVSGSALVYYLQSWSAWVDSRGPLLGTPYAGSAFFDKIFVRFEFLPVLNGLLLGG</sequence>
<evidence type="ECO:0000313" key="3">
    <source>
        <dbReference type="Proteomes" id="UP000318017"/>
    </source>
</evidence>
<dbReference type="EMBL" id="CP036298">
    <property type="protein sequence ID" value="QDV23387.1"/>
    <property type="molecule type" value="Genomic_DNA"/>
</dbReference>
<reference evidence="2 3" key="1">
    <citation type="submission" date="2019-02" db="EMBL/GenBank/DDBJ databases">
        <title>Deep-cultivation of Planctomycetes and their phenomic and genomic characterization uncovers novel biology.</title>
        <authorList>
            <person name="Wiegand S."/>
            <person name="Jogler M."/>
            <person name="Boedeker C."/>
            <person name="Pinto D."/>
            <person name="Vollmers J."/>
            <person name="Rivas-Marin E."/>
            <person name="Kohn T."/>
            <person name="Peeters S.H."/>
            <person name="Heuer A."/>
            <person name="Rast P."/>
            <person name="Oberbeckmann S."/>
            <person name="Bunk B."/>
            <person name="Jeske O."/>
            <person name="Meyerdierks A."/>
            <person name="Storesund J.E."/>
            <person name="Kallscheuer N."/>
            <person name="Luecker S."/>
            <person name="Lage O.M."/>
            <person name="Pohl T."/>
            <person name="Merkel B.J."/>
            <person name="Hornburger P."/>
            <person name="Mueller R.-W."/>
            <person name="Bruemmer F."/>
            <person name="Labrenz M."/>
            <person name="Spormann A.M."/>
            <person name="Op den Camp H."/>
            <person name="Overmann J."/>
            <person name="Amann R."/>
            <person name="Jetten M.S.M."/>
            <person name="Mascher T."/>
            <person name="Medema M.H."/>
            <person name="Devos D.P."/>
            <person name="Kaster A.-K."/>
            <person name="Ovreas L."/>
            <person name="Rohde M."/>
            <person name="Galperin M.Y."/>
            <person name="Jogler C."/>
        </authorList>
    </citation>
    <scope>NUCLEOTIDE SEQUENCE [LARGE SCALE GENOMIC DNA]</scope>
    <source>
        <strain evidence="2 3">Q31a</strain>
    </source>
</reference>
<keyword evidence="1" id="KW-1133">Transmembrane helix</keyword>
<keyword evidence="1" id="KW-0812">Transmembrane</keyword>
<proteinExistence type="predicted"/>
<keyword evidence="3" id="KW-1185">Reference proteome</keyword>
<evidence type="ECO:0000313" key="2">
    <source>
        <dbReference type="EMBL" id="QDV23387.1"/>
    </source>
</evidence>
<accession>A0A518G466</accession>
<dbReference type="KEGG" id="ahel:Q31a_16850"/>
<evidence type="ECO:0000256" key="1">
    <source>
        <dbReference type="SAM" id="Phobius"/>
    </source>
</evidence>
<dbReference type="AlphaFoldDB" id="A0A518G466"/>
<keyword evidence="1" id="KW-0472">Membrane</keyword>
<organism evidence="2 3">
    <name type="scientific">Aureliella helgolandensis</name>
    <dbReference type="NCBI Taxonomy" id="2527968"/>
    <lineage>
        <taxon>Bacteria</taxon>
        <taxon>Pseudomonadati</taxon>
        <taxon>Planctomycetota</taxon>
        <taxon>Planctomycetia</taxon>
        <taxon>Pirellulales</taxon>
        <taxon>Pirellulaceae</taxon>
        <taxon>Aureliella</taxon>
    </lineage>
</organism>